<dbReference type="Proteomes" id="UP000549616">
    <property type="component" value="Unassembled WGS sequence"/>
</dbReference>
<feature type="compositionally biased region" description="Gly residues" evidence="1">
    <location>
        <begin position="627"/>
        <end position="637"/>
    </location>
</feature>
<feature type="compositionally biased region" description="Basic and acidic residues" evidence="1">
    <location>
        <begin position="828"/>
        <end position="847"/>
    </location>
</feature>
<feature type="compositionally biased region" description="Gly residues" evidence="1">
    <location>
        <begin position="441"/>
        <end position="457"/>
    </location>
</feature>
<feature type="compositionally biased region" description="Low complexity" evidence="1">
    <location>
        <begin position="638"/>
        <end position="647"/>
    </location>
</feature>
<feature type="region of interest" description="Disordered" evidence="1">
    <location>
        <begin position="1900"/>
        <end position="2075"/>
    </location>
</feature>
<dbReference type="RefSeq" id="WP_179772707.1">
    <property type="nucleotide sequence ID" value="NZ_JACCFK010000001.1"/>
</dbReference>
<keyword evidence="2" id="KW-1133">Transmembrane helix</keyword>
<feature type="compositionally biased region" description="Basic and acidic residues" evidence="1">
    <location>
        <begin position="856"/>
        <end position="876"/>
    </location>
</feature>
<feature type="region of interest" description="Disordered" evidence="1">
    <location>
        <begin position="1258"/>
        <end position="1317"/>
    </location>
</feature>
<feature type="region of interest" description="Disordered" evidence="1">
    <location>
        <begin position="2144"/>
        <end position="2203"/>
    </location>
</feature>
<dbReference type="Gene3D" id="1.10.287.1060">
    <property type="entry name" value="ESAT-6-like"/>
    <property type="match status" value="1"/>
</dbReference>
<feature type="domain" description="Outer membrane channel protein CpnT-like N-terminal" evidence="4">
    <location>
        <begin position="6"/>
        <end position="150"/>
    </location>
</feature>
<feature type="region of interest" description="Disordered" evidence="1">
    <location>
        <begin position="2340"/>
        <end position="2359"/>
    </location>
</feature>
<feature type="compositionally biased region" description="Low complexity" evidence="1">
    <location>
        <begin position="670"/>
        <end position="679"/>
    </location>
</feature>
<feature type="compositionally biased region" description="Polar residues" evidence="1">
    <location>
        <begin position="564"/>
        <end position="573"/>
    </location>
</feature>
<feature type="compositionally biased region" description="Low complexity" evidence="1">
    <location>
        <begin position="1577"/>
        <end position="1592"/>
    </location>
</feature>
<dbReference type="SUPFAM" id="SSF140453">
    <property type="entry name" value="EsxAB dimer-like"/>
    <property type="match status" value="1"/>
</dbReference>
<feature type="region of interest" description="Disordered" evidence="1">
    <location>
        <begin position="1502"/>
        <end position="1678"/>
    </location>
</feature>
<keyword evidence="2" id="KW-0812">Transmembrane</keyword>
<feature type="compositionally biased region" description="Low complexity" evidence="1">
    <location>
        <begin position="1600"/>
        <end position="1678"/>
    </location>
</feature>
<dbReference type="SUPFAM" id="SSF56399">
    <property type="entry name" value="ADP-ribosylation"/>
    <property type="match status" value="1"/>
</dbReference>
<organism evidence="5 6">
    <name type="scientific">Amycolatopsis endophytica</name>
    <dbReference type="NCBI Taxonomy" id="860233"/>
    <lineage>
        <taxon>Bacteria</taxon>
        <taxon>Bacillati</taxon>
        <taxon>Actinomycetota</taxon>
        <taxon>Actinomycetes</taxon>
        <taxon>Pseudonocardiales</taxon>
        <taxon>Pseudonocardiaceae</taxon>
        <taxon>Amycolatopsis</taxon>
    </lineage>
</organism>
<feature type="compositionally biased region" description="Low complexity" evidence="1">
    <location>
        <begin position="458"/>
        <end position="544"/>
    </location>
</feature>
<evidence type="ECO:0000313" key="6">
    <source>
        <dbReference type="Proteomes" id="UP000549616"/>
    </source>
</evidence>
<evidence type="ECO:0000256" key="2">
    <source>
        <dbReference type="SAM" id="Phobius"/>
    </source>
</evidence>
<name>A0A853B1A6_9PSEU</name>
<feature type="compositionally biased region" description="Basic and acidic residues" evidence="1">
    <location>
        <begin position="884"/>
        <end position="916"/>
    </location>
</feature>
<feature type="compositionally biased region" description="Polar residues" evidence="1">
    <location>
        <begin position="1304"/>
        <end position="1315"/>
    </location>
</feature>
<feature type="domain" description="Tox-PL" evidence="3">
    <location>
        <begin position="1349"/>
        <end position="1441"/>
    </location>
</feature>
<feature type="compositionally biased region" description="Basic and acidic residues" evidence="1">
    <location>
        <begin position="959"/>
        <end position="981"/>
    </location>
</feature>
<feature type="compositionally biased region" description="Low complexity" evidence="1">
    <location>
        <begin position="400"/>
        <end position="417"/>
    </location>
</feature>
<protein>
    <submittedName>
        <fullName evidence="5">Uncharacterized protein YukE</fullName>
    </submittedName>
</protein>
<evidence type="ECO:0000259" key="4">
    <source>
        <dbReference type="Pfam" id="PF25547"/>
    </source>
</evidence>
<dbReference type="PROSITE" id="PS51996">
    <property type="entry name" value="TR_MART"/>
    <property type="match status" value="1"/>
</dbReference>
<feature type="compositionally biased region" description="Low complexity" evidence="1">
    <location>
        <begin position="581"/>
        <end position="626"/>
    </location>
</feature>
<dbReference type="InterPro" id="IPR036689">
    <property type="entry name" value="ESAT-6-like_sf"/>
</dbReference>
<evidence type="ECO:0000256" key="1">
    <source>
        <dbReference type="SAM" id="MobiDB-lite"/>
    </source>
</evidence>
<dbReference type="Pfam" id="PF15644">
    <property type="entry name" value="Gln_amidase"/>
    <property type="match status" value="2"/>
</dbReference>
<dbReference type="EMBL" id="JACCFK010000001">
    <property type="protein sequence ID" value="NYI88476.1"/>
    <property type="molecule type" value="Genomic_DNA"/>
</dbReference>
<feature type="compositionally biased region" description="Pro residues" evidence="1">
    <location>
        <begin position="1923"/>
        <end position="1934"/>
    </location>
</feature>
<feature type="compositionally biased region" description="Low complexity" evidence="1">
    <location>
        <begin position="335"/>
        <end position="384"/>
    </location>
</feature>
<evidence type="ECO:0000313" key="5">
    <source>
        <dbReference type="EMBL" id="NYI88476.1"/>
    </source>
</evidence>
<dbReference type="InterPro" id="IPR057746">
    <property type="entry name" value="CpnT-like_N"/>
</dbReference>
<feature type="compositionally biased region" description="Low complexity" evidence="1">
    <location>
        <begin position="654"/>
        <end position="663"/>
    </location>
</feature>
<feature type="region of interest" description="Disordered" evidence="1">
    <location>
        <begin position="1442"/>
        <end position="1482"/>
    </location>
</feature>
<feature type="compositionally biased region" description="Low complexity" evidence="1">
    <location>
        <begin position="1935"/>
        <end position="1947"/>
    </location>
</feature>
<feature type="compositionally biased region" description="Pro residues" evidence="1">
    <location>
        <begin position="1903"/>
        <end position="1914"/>
    </location>
</feature>
<dbReference type="Gene3D" id="3.90.176.10">
    <property type="entry name" value="Toxin ADP-ribosyltransferase, Chain A, domain 1"/>
    <property type="match status" value="1"/>
</dbReference>
<feature type="compositionally biased region" description="Low complexity" evidence="1">
    <location>
        <begin position="722"/>
        <end position="753"/>
    </location>
</feature>
<feature type="domain" description="Tox-PL" evidence="3">
    <location>
        <begin position="1738"/>
        <end position="1840"/>
    </location>
</feature>
<keyword evidence="2" id="KW-0472">Membrane</keyword>
<gene>
    <name evidence="5" type="ORF">HNR02_001799</name>
</gene>
<feature type="compositionally biased region" description="Low complexity" evidence="1">
    <location>
        <begin position="1544"/>
        <end position="1570"/>
    </location>
</feature>
<reference evidence="5 6" key="1">
    <citation type="submission" date="2020-07" db="EMBL/GenBank/DDBJ databases">
        <title>Sequencing the genomes of 1000 actinobacteria strains.</title>
        <authorList>
            <person name="Klenk H.-P."/>
        </authorList>
    </citation>
    <scope>NUCLEOTIDE SEQUENCE [LARGE SCALE GENOMIC DNA]</scope>
    <source>
        <strain evidence="5 6">DSM 104006</strain>
    </source>
</reference>
<dbReference type="Pfam" id="PF25547">
    <property type="entry name" value="WXG100_2"/>
    <property type="match status" value="1"/>
</dbReference>
<feature type="compositionally biased region" description="Low complexity" evidence="1">
    <location>
        <begin position="2169"/>
        <end position="2182"/>
    </location>
</feature>
<evidence type="ECO:0000259" key="3">
    <source>
        <dbReference type="Pfam" id="PF15644"/>
    </source>
</evidence>
<feature type="compositionally biased region" description="Basic and acidic residues" evidence="1">
    <location>
        <begin position="796"/>
        <end position="806"/>
    </location>
</feature>
<comment type="caution">
    <text evidence="5">The sequence shown here is derived from an EMBL/GenBank/DDBJ whole genome shotgun (WGS) entry which is preliminary data.</text>
</comment>
<sequence>MGMEFPDEVKWLLPIVVGESWPEGDEDKLRELRDAWQAAAEALEPIVEQANSATSEVLSTWTGAPAIQFQQLWDKFVTGDEAYFINLTNACNALAKSADSTALDVEYTKYMIIASLIILAIQIAAMIAAAVVTFGGSTAGIVPAQMATRMTVQMVFKQLVQKMLQEGFRKVAMQLLRKLAKEVLINVAMNLALDVGIQGLQVAKGDRELGDWDFTKTAGALASGVAGGVAGAAGKAIPKGATEGLQNSVAGQIADRAVREGARGAVEGVATTVGQAALTGDLDQLRLKDVAMGASAGAVDRATGGAKDQINEIKSFNADIRAGNIKVDGSPVDTGGSSSSSDSGSGSSSDSGGSSSRSSAPEPVAAHSSSSSHADGGSSGGSVSNAIANDRVSGQSATVADRPATATTAEAPRSTTSDSAPAHQSQSPVSAAAPAGAPMAPGGGSAGAAGGSPGGPSAGSAGSAAGSSGASSAGSAGSSAGSPAGSSAGSAGSSAGSAGSPSNGAAAGRVPVAAGPAAPSGPPSSGYGPAGPTTRPDGITTAGYTGTGSGPTGGSPSAQHGDRVSQQGQQSQMPPAPPMHGYPGSGQQQPFSPQRGQQGAPQGYRQGPPPGYQQGQPRGPMAPQHGGPQGPVQGGPRGPMQAGPQGPVQGGPQGPFQGRPQGPVQGGPQGPFQGRPQGPAQGGPPVPGGRPPMPPQQGGYGTMPQQGQHGPMGTQPYGGPSPQARPYQGAPQQGAPYQGAPRQGAPQQGMPPRAYGPPPQQPPHGGRPGAPVDPRWALANPSAPRDTAAPGTTRPVEPETVHERTPFDPPQNTVAPVRGQAPTSEQSPFDRPRTHEEPAPARDEAPVAERSPLDPPRTDEAPAPVRDEKPASERTPFDPPEDATPVHDRAPTSEQSPFDRPRTHEEPAPARDEAPVAERSPFDPPEDAPPVRDEASPAEQSPFDEAPPRDEVAAPADSQRPDDTPQHVPEDATPQHDRPVVDEPYIADPDFRTHDRADFDALGEVQLNSGLIDEHTGRLTHEHEFLEALQMRDLDATLRHMTDNGAYAVHSYTSSEVFGIINNALRTGQSLDAVMPQIRALVSGLNEIPAYQGETVRRVNVSGEAAAIVAGRYQIGQVMVESQFLSSSRSDVAGPKWPGDVEMIIEGKTGRYIEGLASNKAEHEVLYKPGTQLVVKDKIEVDTPGGGKKFVIRLEEITPDDPRFLPPEAAKQQMDANRERADRQEAEIAAAYKREIWRKFSGGDETGMPDFEAEVAAEARAKPDAEPPGIGEPANGWGDINRSSDVVGEPAIHARSTDPVDPRAQSTGPGTPTRNAHQEVRFLRDNLPEIADVNTRGYYADGMPVAHRTNSAESVIAFEHRMNGIDAQAHPAGSVPHGRDFLARQLGGEFRQMTDYNSVVRDMAGQPVGSRAVLSVDTPDGQRAFSVVHTEHGVALVDPMTSRLADLPPDPSGVHLMDTHTGDGTPPASRSEPAPPQPARSSIADLLNAGPERTEPVRTAADSAALRNRLDGPQQPGARWNPFRRSEQPPAAHPHQQPPPYPPHQYGQQPVQHGGPQQHQQPHPYQQGAPVHPNQAQPPVQHGVPQHQQPNPYQQGAPVHPNQAQPAPQHQQGPYQQAPFQQQQQAPFQQQQQAPFQQNPYQQQAPFQQNPYQQQQQAPFQHQQQGPLPQQGVPLLQNQPAPWSNIAAATQLHNLPAIHGGTAGPHQAAYVASRHPELPNVNPNRNLPNATDLGYWHNCTRCVVAYAQRLIGIDAQADPVLPRDVNAMDRMKWMEDQLGAKWVYNVGNYDNVIHHVSNMPHGAHAVVHVAYKEPDGSWPSHVALAVNTPEGVVFVDPQNGGLMNLPTHPTGINLLPFGSLATSNGLAANPQAALPHATPQAPHVQAPHSANVPILQAQNTPVQQPPHLPPPVQQPPVQQAPVQQPPVQQPPVQQPPVQQAPVQQAPVQQPPVQQPPVQQAPPTVADPRVAFTQPPQATTPDVHAPTDPRVPYAQRQATTPDVPVDPRSAYSQQPKEPGRSAPLPDDGAPDRDSGSDPHARQDDTPSPEPRRDGTDDIPAAPDDHRADDLPPGDDTVVVDGQTMRVDDAFQRLLDEHPELRQTVDNNPAFRQMLLTNLGLMVNLITYPDAIPVVQEAWDEQLPMPHIPNHINADFTGTPGDLPQPEEQRQPQPSASFPAATPSGPGGAAGIGDQIQPGFDPSRAADPAYADAYLRDQLDKAAVARQELDSALGDIAGAVGGTAVPATSPSWEAAQQQLAGFDGDASRMTELAAAGLRVGSAEDAYRAADQLAATPGMEVLSTDDRLADGGALNMRVRTSDGTVGGVSMMPPMAGMPGMGGAGGGTSRGGRHRKFEGPRESLVEDVEEVPTPQYFKCFNKTYKVDRDGEGNLTGYLLDVRTGEFGENAAHLEKVLQAQLPSNFRSLTEPEFVAETERERSFYLRGEGPLFTLYDTIDGVRRQAKEDGRALTAHEESFIASVQRRTFAMWESELARRAAGEPAGFVCTSILA</sequence>
<dbReference type="InterPro" id="IPR028908">
    <property type="entry name" value="Tox-PL_dom"/>
</dbReference>
<feature type="compositionally biased region" description="Basic and acidic residues" evidence="1">
    <location>
        <begin position="2028"/>
        <end position="2054"/>
    </location>
</feature>
<feature type="compositionally biased region" description="Low complexity" evidence="1">
    <location>
        <begin position="427"/>
        <end position="440"/>
    </location>
</feature>
<accession>A0A853B1A6</accession>
<feature type="transmembrane region" description="Helical" evidence="2">
    <location>
        <begin position="110"/>
        <end position="136"/>
    </location>
</feature>
<proteinExistence type="predicted"/>
<feature type="compositionally biased region" description="Pro residues" evidence="1">
    <location>
        <begin position="682"/>
        <end position="695"/>
    </location>
</feature>
<feature type="region of interest" description="Disordered" evidence="1">
    <location>
        <begin position="325"/>
        <end position="991"/>
    </location>
</feature>
<keyword evidence="6" id="KW-1185">Reference proteome</keyword>